<dbReference type="Proteomes" id="UP000604046">
    <property type="component" value="Unassembled WGS sequence"/>
</dbReference>
<sequence length="1077" mass="119037">MLEVHISSATTGQNISVVHAGHDWTVHELSGKLASQLDVLPYSQVLLHGAQPLKGHERLQDFLDAEGATTLELQLLRKSWVVTVADHRPESKSAGKAGSGDKLEVDVEAYPGCSLRDFCARVAEKFNFKPATRPQLAVNGQSINWQTESETSLADLGIQPDSNVRVIGVSDLPLVCIGTPALQSRRSEFLESNCALSLIDQCQAGHFHFYPQRGAAWRRAQPSLQVLHSGESSRHCDAIFQIAGFLTETECNSISASANALALPPTKVECFRGTRRYQRLVARDGRLASQLWERAERWVRKAFADRSTRPLGFGCVQGDWELAGLNPCFRVNSYGPEGFLKPHRDAPFSPDVNARSLCTLLIPLSSVGKTRFFHPVQEGFDYRGMTLQEELEARGGLAAGFRALDVCLSAGSALLFGQGLLHEGIPADGNQRKVLLRTDVLVRRRPPVPAVLMTAAERKDQTAALRWFREAQHQELRQKPCNDLYERALSYRYFYPSEDVDEMLEPVRSIRPDTAAVDQPSVLPSTRLERYPDFVQPELIHLMGPVAAFRLPHEQPTEPSSQNNGFADDTPPAPKSQSTAKHLRASAMYALHMLGHHGYSQAVYTVNFDPQSQQVTAVPLKDLLVAAFEARPCYGAIYNVAQRHDTVEEDFEAAVDRTNMALQHGCAHIGLDLLAGLKSEVFAGDYSSGGVDLRDDDKIEELHGRRFSASIRQKYQDSFSGRSWPAPETPDWQRYLGKLLSDEAGKPGLDLVATAVGERNLSLDMGHVEEDIDVEARPLNHLVFDFSKHELVVHSHAQAPSPRAPYDPEALWLELLQQWYTHWSQPKPRIPRLPKPRIPRLRRGRSSPRSRSSSRPSSPAPDRSPSPRRRKTEGKTCTTSTASTATSTASTVRLYDDLKLNRSQGEGLQPLEDKLQGNVVLKITARSEPLGQVRPVTLIKDTAESLAVFIDGKALHCMVRGAMDVLPHKNCIQWSTGGQTSCWILDDIDPQAVTDFLGSPGYIFERYEVSLAAIAREGAGFHHAAEMNGVERILQVQVEHAGLALSDHTTTVLCGVAADPQTEAAVVWTIYHGLSAL</sequence>
<dbReference type="SUPFAM" id="SSF51197">
    <property type="entry name" value="Clavaminate synthase-like"/>
    <property type="match status" value="1"/>
</dbReference>
<accession>A0A812SJ85</accession>
<evidence type="ECO:0008006" key="4">
    <source>
        <dbReference type="Google" id="ProtNLM"/>
    </source>
</evidence>
<gene>
    <name evidence="2" type="ORF">SNAT2548_LOCUS27071</name>
</gene>
<evidence type="ECO:0000256" key="1">
    <source>
        <dbReference type="SAM" id="MobiDB-lite"/>
    </source>
</evidence>
<feature type="region of interest" description="Disordered" evidence="1">
    <location>
        <begin position="553"/>
        <end position="579"/>
    </location>
</feature>
<feature type="compositionally biased region" description="Low complexity" evidence="1">
    <location>
        <begin position="878"/>
        <end position="888"/>
    </location>
</feature>
<organism evidence="2 3">
    <name type="scientific">Symbiodinium natans</name>
    <dbReference type="NCBI Taxonomy" id="878477"/>
    <lineage>
        <taxon>Eukaryota</taxon>
        <taxon>Sar</taxon>
        <taxon>Alveolata</taxon>
        <taxon>Dinophyceae</taxon>
        <taxon>Suessiales</taxon>
        <taxon>Symbiodiniaceae</taxon>
        <taxon>Symbiodinium</taxon>
    </lineage>
</organism>
<feature type="compositionally biased region" description="Basic residues" evidence="1">
    <location>
        <begin position="829"/>
        <end position="848"/>
    </location>
</feature>
<evidence type="ECO:0000313" key="2">
    <source>
        <dbReference type="EMBL" id="CAE7482155.1"/>
    </source>
</evidence>
<feature type="region of interest" description="Disordered" evidence="1">
    <location>
        <begin position="826"/>
        <end position="888"/>
    </location>
</feature>
<name>A0A812SJ85_9DINO</name>
<keyword evidence="3" id="KW-1185">Reference proteome</keyword>
<dbReference type="Gene3D" id="2.60.120.620">
    <property type="entry name" value="q2cbj1_9rhob like domain"/>
    <property type="match status" value="1"/>
</dbReference>
<dbReference type="EMBL" id="CAJNDS010002453">
    <property type="protein sequence ID" value="CAE7482155.1"/>
    <property type="molecule type" value="Genomic_DNA"/>
</dbReference>
<comment type="caution">
    <text evidence="2">The sequence shown here is derived from an EMBL/GenBank/DDBJ whole genome shotgun (WGS) entry which is preliminary data.</text>
</comment>
<reference evidence="2" key="1">
    <citation type="submission" date="2021-02" db="EMBL/GenBank/DDBJ databases">
        <authorList>
            <person name="Dougan E. K."/>
            <person name="Rhodes N."/>
            <person name="Thang M."/>
            <person name="Chan C."/>
        </authorList>
    </citation>
    <scope>NUCLEOTIDE SEQUENCE</scope>
</reference>
<protein>
    <recommendedName>
        <fullName evidence="4">Fe2OG dioxygenase domain-containing protein</fullName>
    </recommendedName>
</protein>
<dbReference type="AlphaFoldDB" id="A0A812SJ85"/>
<proteinExistence type="predicted"/>
<evidence type="ECO:0000313" key="3">
    <source>
        <dbReference type="Proteomes" id="UP000604046"/>
    </source>
</evidence>